<dbReference type="Proteomes" id="UP001497680">
    <property type="component" value="Unassembled WGS sequence"/>
</dbReference>
<organism evidence="1 2">
    <name type="scientific">Hypoxylon rubiginosum</name>
    <dbReference type="NCBI Taxonomy" id="110542"/>
    <lineage>
        <taxon>Eukaryota</taxon>
        <taxon>Fungi</taxon>
        <taxon>Dikarya</taxon>
        <taxon>Ascomycota</taxon>
        <taxon>Pezizomycotina</taxon>
        <taxon>Sordariomycetes</taxon>
        <taxon>Xylariomycetidae</taxon>
        <taxon>Xylariales</taxon>
        <taxon>Hypoxylaceae</taxon>
        <taxon>Hypoxylon</taxon>
    </lineage>
</organism>
<name>A0ACC0DEP8_9PEZI</name>
<keyword evidence="1" id="KW-0808">Transferase</keyword>
<evidence type="ECO:0000313" key="2">
    <source>
        <dbReference type="Proteomes" id="UP001497680"/>
    </source>
</evidence>
<evidence type="ECO:0000313" key="1">
    <source>
        <dbReference type="EMBL" id="KAI6091147.1"/>
    </source>
</evidence>
<keyword evidence="2" id="KW-1185">Reference proteome</keyword>
<comment type="caution">
    <text evidence="1">The sequence shown here is derived from an EMBL/GenBank/DDBJ whole genome shotgun (WGS) entry which is preliminary data.</text>
</comment>
<keyword evidence="1" id="KW-0489">Methyltransferase</keyword>
<reference evidence="1 2" key="1">
    <citation type="journal article" date="2022" name="New Phytol.">
        <title>Ecological generalism drives hyperdiversity of secondary metabolite gene clusters in xylarialean endophytes.</title>
        <authorList>
            <person name="Franco M.E.E."/>
            <person name="Wisecaver J.H."/>
            <person name="Arnold A.E."/>
            <person name="Ju Y.M."/>
            <person name="Slot J.C."/>
            <person name="Ahrendt S."/>
            <person name="Moore L.P."/>
            <person name="Eastman K.E."/>
            <person name="Scott K."/>
            <person name="Konkel Z."/>
            <person name="Mondo S.J."/>
            <person name="Kuo A."/>
            <person name="Hayes R.D."/>
            <person name="Haridas S."/>
            <person name="Andreopoulos B."/>
            <person name="Riley R."/>
            <person name="LaButti K."/>
            <person name="Pangilinan J."/>
            <person name="Lipzen A."/>
            <person name="Amirebrahimi M."/>
            <person name="Yan J."/>
            <person name="Adam C."/>
            <person name="Keymanesh K."/>
            <person name="Ng V."/>
            <person name="Louie K."/>
            <person name="Northen T."/>
            <person name="Drula E."/>
            <person name="Henrissat B."/>
            <person name="Hsieh H.M."/>
            <person name="Youens-Clark K."/>
            <person name="Lutzoni F."/>
            <person name="Miadlikowska J."/>
            <person name="Eastwood D.C."/>
            <person name="Hamelin R.C."/>
            <person name="Grigoriev I.V."/>
            <person name="U'Ren J.M."/>
        </authorList>
    </citation>
    <scope>NUCLEOTIDE SEQUENCE [LARGE SCALE GENOMIC DNA]</scope>
    <source>
        <strain evidence="1 2">ER1909</strain>
    </source>
</reference>
<accession>A0ACC0DEP8</accession>
<proteinExistence type="predicted"/>
<sequence length="477" mass="53505">MPSQATSVTDSSIGRYSTDTGGCTNSIPELSLPELDNDISTDDFTSDYLSTRTTSILEPPDEIESSHFDAVSVYSPGRHPIHTHMVYRIEEPIEDEDLEEATVNSTRSINDLEIDYVVEHGRRYCGSYYMPNDDDEQVRLQLINQVYLKTFDGELTSVPLEAPSHILDIGTGVGEWAIDIAELYPECEVIGTDIANIFERRVPQNVFWEIDDAELEWERPSNHYDLIHLRDMSGSFADWHHIYRSAFTCIKPGGWIEVLDFDDHRGMSSFHSFFQPGSIIHKVAIDLQEAAKLHGKPRGVSHLEPRFLVNAGYVDVQLTEHAIPLRTEDGSTGKFWLLALLNGLESTCLRLLTKYKGWDPEEVRIACDMIGQELMSLALNPKRAKGFVVKVRALKGRKPGPPPRWSRTSFRKSGHFLQHMPSEITETDAEEGNLTDIESAYCSIPSIDPTTAAKNRVLDSDPGHKGPANTKALSSSE</sequence>
<dbReference type="EMBL" id="MU394288">
    <property type="protein sequence ID" value="KAI6091147.1"/>
    <property type="molecule type" value="Genomic_DNA"/>
</dbReference>
<gene>
    <name evidence="1" type="ORF">F4821DRAFT_255432</name>
</gene>
<protein>
    <submittedName>
        <fullName evidence="1">S-adenosyl-L-methionine-dependent methyltransferase</fullName>
    </submittedName>
</protein>